<organism evidence="1 2">
    <name type="scientific">Candidatus Daviesbacteria bacterium RIFCSPHIGHO2_02_FULL_43_12</name>
    <dbReference type="NCBI Taxonomy" id="1797776"/>
    <lineage>
        <taxon>Bacteria</taxon>
        <taxon>Candidatus Daviesiibacteriota</taxon>
    </lineage>
</organism>
<evidence type="ECO:0000313" key="2">
    <source>
        <dbReference type="Proteomes" id="UP000177328"/>
    </source>
</evidence>
<proteinExistence type="predicted"/>
<comment type="caution">
    <text evidence="1">The sequence shown here is derived from an EMBL/GenBank/DDBJ whole genome shotgun (WGS) entry which is preliminary data.</text>
</comment>
<sequence length="262" mass="29004">MALEDSIPGFNMEVLRKLRMAAKHGLGSKDRAESTASRPLPTYDFSGHLGMKALQAACQAAHPDQASFPPTSTYFMDTQPSFTQKQREQLKAMGFRLTDALVRIVRNYGLTVFPLISDGLSLAGIVFGHNSYAEQLEHLRSKGLTQGEQGPRHDVLRVFEIRTSELRDTLTPRLFGTNMSPAERAHGLNCLLALNTGFLLDGEVPSPGHPRMEFPTSSTPNSVVTLTHPDPRVPFRVVCKTQTPDHSLPHPLTRSFSLRFRG</sequence>
<dbReference type="Proteomes" id="UP000177328">
    <property type="component" value="Unassembled WGS sequence"/>
</dbReference>
<name>A0A1F5KHQ5_9BACT</name>
<dbReference type="EMBL" id="MFDD01000012">
    <property type="protein sequence ID" value="OGE40335.1"/>
    <property type="molecule type" value="Genomic_DNA"/>
</dbReference>
<dbReference type="AlphaFoldDB" id="A0A1F5KHQ5"/>
<gene>
    <name evidence="1" type="ORF">A3D25_03060</name>
</gene>
<evidence type="ECO:0000313" key="1">
    <source>
        <dbReference type="EMBL" id="OGE40335.1"/>
    </source>
</evidence>
<protein>
    <submittedName>
        <fullName evidence="1">Uncharacterized protein</fullName>
    </submittedName>
</protein>
<accession>A0A1F5KHQ5</accession>
<reference evidence="1 2" key="1">
    <citation type="journal article" date="2016" name="Nat. Commun.">
        <title>Thousands of microbial genomes shed light on interconnected biogeochemical processes in an aquifer system.</title>
        <authorList>
            <person name="Anantharaman K."/>
            <person name="Brown C.T."/>
            <person name="Hug L.A."/>
            <person name="Sharon I."/>
            <person name="Castelle C.J."/>
            <person name="Probst A.J."/>
            <person name="Thomas B.C."/>
            <person name="Singh A."/>
            <person name="Wilkins M.J."/>
            <person name="Karaoz U."/>
            <person name="Brodie E.L."/>
            <person name="Williams K.H."/>
            <person name="Hubbard S.S."/>
            <person name="Banfield J.F."/>
        </authorList>
    </citation>
    <scope>NUCLEOTIDE SEQUENCE [LARGE SCALE GENOMIC DNA]</scope>
</reference>